<keyword evidence="1" id="KW-0805">Transcription regulation</keyword>
<dbReference type="SMART" id="SM00420">
    <property type="entry name" value="HTH_DEOR"/>
    <property type="match status" value="1"/>
</dbReference>
<dbReference type="InterPro" id="IPR001034">
    <property type="entry name" value="DeoR_HTH"/>
</dbReference>
<gene>
    <name evidence="4" type="ORF">OCV51_07010</name>
</gene>
<dbReference type="GO" id="GO:0003677">
    <property type="term" value="F:DNA binding"/>
    <property type="evidence" value="ECO:0007669"/>
    <property type="project" value="UniProtKB-KW"/>
</dbReference>
<evidence type="ECO:0000313" key="4">
    <source>
        <dbReference type="EMBL" id="MCU6747404.1"/>
    </source>
</evidence>
<dbReference type="Pfam" id="PF00455">
    <property type="entry name" value="DeoRC"/>
    <property type="match status" value="1"/>
</dbReference>
<keyword evidence="5" id="KW-1185">Reference proteome</keyword>
<dbReference type="RefSeq" id="WP_059066756.1">
    <property type="nucleotide sequence ID" value="NZ_JAOQJX010000008.1"/>
</dbReference>
<dbReference type="Gene3D" id="1.10.10.10">
    <property type="entry name" value="Winged helix-like DNA-binding domain superfamily/Winged helix DNA-binding domain"/>
    <property type="match status" value="1"/>
</dbReference>
<keyword evidence="4" id="KW-0238">DNA-binding</keyword>
<keyword evidence="2" id="KW-0804">Transcription</keyword>
<evidence type="ECO:0000256" key="1">
    <source>
        <dbReference type="ARBA" id="ARBA00023015"/>
    </source>
</evidence>
<dbReference type="SMART" id="SM01134">
    <property type="entry name" value="DeoRC"/>
    <property type="match status" value="1"/>
</dbReference>
<reference evidence="4 5" key="1">
    <citation type="journal article" date="2021" name="ISME Commun">
        <title>Automated analysis of genomic sequences facilitates high-throughput and comprehensive description of bacteria.</title>
        <authorList>
            <person name="Hitch T.C.A."/>
        </authorList>
    </citation>
    <scope>NUCLEOTIDE SEQUENCE [LARGE SCALE GENOMIC DNA]</scope>
    <source>
        <strain evidence="4 5">H2_18</strain>
    </source>
</reference>
<dbReference type="InterPro" id="IPR014036">
    <property type="entry name" value="DeoR-like_C"/>
</dbReference>
<proteinExistence type="predicted"/>
<name>A0ABT2TAV1_9FIRM</name>
<dbReference type="InterPro" id="IPR037171">
    <property type="entry name" value="NagB/RpiA_transferase-like"/>
</dbReference>
<organism evidence="4 5">
    <name type="scientific">Faecalicatena acetigenes</name>
    <dbReference type="NCBI Taxonomy" id="2981790"/>
    <lineage>
        <taxon>Bacteria</taxon>
        <taxon>Bacillati</taxon>
        <taxon>Bacillota</taxon>
        <taxon>Clostridia</taxon>
        <taxon>Lachnospirales</taxon>
        <taxon>Lachnospiraceae</taxon>
        <taxon>Faecalicatena</taxon>
    </lineage>
</organism>
<comment type="caution">
    <text evidence="4">The sequence shown here is derived from an EMBL/GenBank/DDBJ whole genome shotgun (WGS) entry which is preliminary data.</text>
</comment>
<evidence type="ECO:0000259" key="3">
    <source>
        <dbReference type="PROSITE" id="PS51000"/>
    </source>
</evidence>
<dbReference type="InterPro" id="IPR050313">
    <property type="entry name" value="Carb_Metab_HTH_regulators"/>
</dbReference>
<feature type="domain" description="HTH deoR-type" evidence="3">
    <location>
        <begin position="3"/>
        <end position="58"/>
    </location>
</feature>
<evidence type="ECO:0000256" key="2">
    <source>
        <dbReference type="ARBA" id="ARBA00023163"/>
    </source>
</evidence>
<accession>A0ABT2TAV1</accession>
<dbReference type="Pfam" id="PF08220">
    <property type="entry name" value="HTH_DeoR"/>
    <property type="match status" value="1"/>
</dbReference>
<dbReference type="InterPro" id="IPR036390">
    <property type="entry name" value="WH_DNA-bd_sf"/>
</dbReference>
<dbReference type="PRINTS" id="PR00037">
    <property type="entry name" value="HTHLACR"/>
</dbReference>
<dbReference type="PROSITE" id="PS51000">
    <property type="entry name" value="HTH_DEOR_2"/>
    <property type="match status" value="1"/>
</dbReference>
<dbReference type="SUPFAM" id="SSF46785">
    <property type="entry name" value="Winged helix' DNA-binding domain"/>
    <property type="match status" value="1"/>
</dbReference>
<evidence type="ECO:0000313" key="5">
    <source>
        <dbReference type="Proteomes" id="UP001652394"/>
    </source>
</evidence>
<protein>
    <submittedName>
        <fullName evidence="4">DeoR/GlpR family DNA-binding transcription regulator</fullName>
    </submittedName>
</protein>
<dbReference type="PANTHER" id="PTHR30363:SF44">
    <property type="entry name" value="AGA OPERON TRANSCRIPTIONAL REPRESSOR-RELATED"/>
    <property type="match status" value="1"/>
</dbReference>
<sequence length="254" mass="28979">MIQNERLERIMDLLQKEKTVSVIQLSELLQVTPKTVRLDLKKLEKANVLQRVHGGAILCTQKAASFPIYSHREKYVEEKRKIAKKAFSLLKEYDIILLDDGSTSLELARLLGDFKITVLTNDILIINELMYKPNVTVYVIGGVLKRDGESFVVNGEDSIQFIKKYRVNKLFLGISTIDIENGLMIFYYGDRSTKRAFMAAADEVICMADHSKFNHTAFTRIASVGEINTIITDSVLPKEEEKKYHNLGVRIIYT</sequence>
<dbReference type="SUPFAM" id="SSF100950">
    <property type="entry name" value="NagB/RpiA/CoA transferase-like"/>
    <property type="match status" value="1"/>
</dbReference>
<dbReference type="Gene3D" id="3.40.50.1360">
    <property type="match status" value="1"/>
</dbReference>
<dbReference type="PANTHER" id="PTHR30363">
    <property type="entry name" value="HTH-TYPE TRANSCRIPTIONAL REGULATOR SRLR-RELATED"/>
    <property type="match status" value="1"/>
</dbReference>
<dbReference type="Proteomes" id="UP001652394">
    <property type="component" value="Unassembled WGS sequence"/>
</dbReference>
<dbReference type="EMBL" id="JAOQJX010000008">
    <property type="protein sequence ID" value="MCU6747404.1"/>
    <property type="molecule type" value="Genomic_DNA"/>
</dbReference>
<dbReference type="InterPro" id="IPR036388">
    <property type="entry name" value="WH-like_DNA-bd_sf"/>
</dbReference>